<dbReference type="PROSITE" id="PS00042">
    <property type="entry name" value="HTH_CRP_1"/>
    <property type="match status" value="1"/>
</dbReference>
<keyword evidence="2" id="KW-0238">DNA-binding</keyword>
<dbReference type="InterPro" id="IPR036388">
    <property type="entry name" value="WH-like_DNA-bd_sf"/>
</dbReference>
<dbReference type="Pfam" id="PF13545">
    <property type="entry name" value="HTH_Crp_2"/>
    <property type="match status" value="1"/>
</dbReference>
<evidence type="ECO:0000313" key="7">
    <source>
        <dbReference type="Proteomes" id="UP000273083"/>
    </source>
</evidence>
<dbReference type="OrthoDB" id="9798104at2"/>
<evidence type="ECO:0000256" key="3">
    <source>
        <dbReference type="ARBA" id="ARBA00023163"/>
    </source>
</evidence>
<dbReference type="InterPro" id="IPR012318">
    <property type="entry name" value="HTH_CRP"/>
</dbReference>
<keyword evidence="7" id="KW-1185">Reference proteome</keyword>
<dbReference type="GO" id="GO:0003677">
    <property type="term" value="F:DNA binding"/>
    <property type="evidence" value="ECO:0007669"/>
    <property type="project" value="UniProtKB-KW"/>
</dbReference>
<feature type="domain" description="Cyclic nucleotide-binding" evidence="4">
    <location>
        <begin position="22"/>
        <end position="142"/>
    </location>
</feature>
<evidence type="ECO:0000256" key="1">
    <source>
        <dbReference type="ARBA" id="ARBA00023015"/>
    </source>
</evidence>
<dbReference type="InterPro" id="IPR018335">
    <property type="entry name" value="Tscrpt_reg_HTH_Crp-type_CS"/>
</dbReference>
<evidence type="ECO:0000313" key="6">
    <source>
        <dbReference type="EMBL" id="ROR27217.1"/>
    </source>
</evidence>
<gene>
    <name evidence="6" type="ORF">EDD66_107131</name>
</gene>
<dbReference type="Gene3D" id="1.10.10.10">
    <property type="entry name" value="Winged helix-like DNA-binding domain superfamily/Winged helix DNA-binding domain"/>
    <property type="match status" value="1"/>
</dbReference>
<proteinExistence type="predicted"/>
<dbReference type="PANTHER" id="PTHR24567:SF28">
    <property type="entry name" value="LISTERIOLYSIN REGULATORY PROTEIN"/>
    <property type="match status" value="1"/>
</dbReference>
<dbReference type="SMART" id="SM00419">
    <property type="entry name" value="HTH_CRP"/>
    <property type="match status" value="1"/>
</dbReference>
<evidence type="ECO:0000259" key="4">
    <source>
        <dbReference type="PROSITE" id="PS50042"/>
    </source>
</evidence>
<organism evidence="6 7">
    <name type="scientific">Mobilisporobacter senegalensis</name>
    <dbReference type="NCBI Taxonomy" id="1329262"/>
    <lineage>
        <taxon>Bacteria</taxon>
        <taxon>Bacillati</taxon>
        <taxon>Bacillota</taxon>
        <taxon>Clostridia</taxon>
        <taxon>Lachnospirales</taxon>
        <taxon>Lachnospiraceae</taxon>
        <taxon>Mobilisporobacter</taxon>
    </lineage>
</organism>
<dbReference type="RefSeq" id="WP_123609911.1">
    <property type="nucleotide sequence ID" value="NZ_RJVG01000007.1"/>
</dbReference>
<dbReference type="SUPFAM" id="SSF46785">
    <property type="entry name" value="Winged helix' DNA-binding domain"/>
    <property type="match status" value="1"/>
</dbReference>
<dbReference type="PROSITE" id="PS51063">
    <property type="entry name" value="HTH_CRP_2"/>
    <property type="match status" value="1"/>
</dbReference>
<dbReference type="GO" id="GO:0005829">
    <property type="term" value="C:cytosol"/>
    <property type="evidence" value="ECO:0007669"/>
    <property type="project" value="TreeGrafter"/>
</dbReference>
<dbReference type="GO" id="GO:0003700">
    <property type="term" value="F:DNA-binding transcription factor activity"/>
    <property type="evidence" value="ECO:0007669"/>
    <property type="project" value="InterPro"/>
</dbReference>
<feature type="domain" description="HTH crp-type" evidence="5">
    <location>
        <begin position="156"/>
        <end position="230"/>
    </location>
</feature>
<dbReference type="AlphaFoldDB" id="A0A3N1XR04"/>
<keyword evidence="3" id="KW-0804">Transcription</keyword>
<dbReference type="Proteomes" id="UP000273083">
    <property type="component" value="Unassembled WGS sequence"/>
</dbReference>
<name>A0A3N1XR04_9FIRM</name>
<comment type="caution">
    <text evidence="6">The sequence shown here is derived from an EMBL/GenBank/DDBJ whole genome shotgun (WGS) entry which is preliminary data.</text>
</comment>
<dbReference type="InterPro" id="IPR018490">
    <property type="entry name" value="cNMP-bd_dom_sf"/>
</dbReference>
<dbReference type="Pfam" id="PF00027">
    <property type="entry name" value="cNMP_binding"/>
    <property type="match status" value="1"/>
</dbReference>
<dbReference type="SUPFAM" id="SSF51206">
    <property type="entry name" value="cAMP-binding domain-like"/>
    <property type="match status" value="1"/>
</dbReference>
<dbReference type="CDD" id="cd00038">
    <property type="entry name" value="CAP_ED"/>
    <property type="match status" value="1"/>
</dbReference>
<evidence type="ECO:0000256" key="2">
    <source>
        <dbReference type="ARBA" id="ARBA00023125"/>
    </source>
</evidence>
<dbReference type="InterPro" id="IPR036390">
    <property type="entry name" value="WH_DNA-bd_sf"/>
</dbReference>
<dbReference type="InterPro" id="IPR000595">
    <property type="entry name" value="cNMP-bd_dom"/>
</dbReference>
<reference evidence="6 7" key="1">
    <citation type="submission" date="2018-11" db="EMBL/GenBank/DDBJ databases">
        <title>Genomic Encyclopedia of Type Strains, Phase IV (KMG-IV): sequencing the most valuable type-strain genomes for metagenomic binning, comparative biology and taxonomic classification.</title>
        <authorList>
            <person name="Goeker M."/>
        </authorList>
    </citation>
    <scope>NUCLEOTIDE SEQUENCE [LARGE SCALE GENOMIC DNA]</scope>
    <source>
        <strain evidence="6 7">DSM 26537</strain>
    </source>
</reference>
<protein>
    <submittedName>
        <fullName evidence="6">CRP/FNR family transcriptional regulator</fullName>
    </submittedName>
</protein>
<dbReference type="PANTHER" id="PTHR24567">
    <property type="entry name" value="CRP FAMILY TRANSCRIPTIONAL REGULATORY PROTEIN"/>
    <property type="match status" value="1"/>
</dbReference>
<dbReference type="SMART" id="SM00100">
    <property type="entry name" value="cNMP"/>
    <property type="match status" value="1"/>
</dbReference>
<sequence>MIECGHGCNHCSDQLCLHKVPIFNALDESDLEKIASIIIHREYKKGETIIMEGEKSESVVIMHEGSSKAYKYTPEGREQILYVFSEGDFFGETNLLRNQLATFSVEALQPVKTCMIMKSQFQSLIQQYPIMGIKIIEDLGDRMVRLENALQSMGVRNVDARISGLLLDFANKYGSNDKKGTVVHLPLSREGMANYLGIARETVSRKLGQLENDGIIQTLNNKSILIKDDESLKVIAGELY</sequence>
<dbReference type="PRINTS" id="PR00034">
    <property type="entry name" value="HTHCRP"/>
</dbReference>
<dbReference type="PROSITE" id="PS50042">
    <property type="entry name" value="CNMP_BINDING_3"/>
    <property type="match status" value="1"/>
</dbReference>
<dbReference type="CDD" id="cd00092">
    <property type="entry name" value="HTH_CRP"/>
    <property type="match status" value="1"/>
</dbReference>
<accession>A0A3N1XR04</accession>
<dbReference type="EMBL" id="RJVG01000007">
    <property type="protein sequence ID" value="ROR27217.1"/>
    <property type="molecule type" value="Genomic_DNA"/>
</dbReference>
<dbReference type="InterPro" id="IPR014710">
    <property type="entry name" value="RmlC-like_jellyroll"/>
</dbReference>
<evidence type="ECO:0000259" key="5">
    <source>
        <dbReference type="PROSITE" id="PS51063"/>
    </source>
</evidence>
<keyword evidence="1" id="KW-0805">Transcription regulation</keyword>
<dbReference type="Gene3D" id="2.60.120.10">
    <property type="entry name" value="Jelly Rolls"/>
    <property type="match status" value="1"/>
</dbReference>
<dbReference type="InterPro" id="IPR050397">
    <property type="entry name" value="Env_Response_Regulators"/>
</dbReference>